<dbReference type="InterPro" id="IPR027482">
    <property type="entry name" value="Sec1-like_dom2"/>
</dbReference>
<organism evidence="2 3">
    <name type="scientific">Ceraceosorus bombacis</name>
    <dbReference type="NCBI Taxonomy" id="401625"/>
    <lineage>
        <taxon>Eukaryota</taxon>
        <taxon>Fungi</taxon>
        <taxon>Dikarya</taxon>
        <taxon>Basidiomycota</taxon>
        <taxon>Ustilaginomycotina</taxon>
        <taxon>Exobasidiomycetes</taxon>
        <taxon>Ceraceosorales</taxon>
        <taxon>Ceraceosoraceae</taxon>
        <taxon>Ceraceosorus</taxon>
    </lineage>
</organism>
<keyword evidence="3" id="KW-1185">Reference proteome</keyword>
<dbReference type="EMBL" id="CCYA01000277">
    <property type="protein sequence ID" value="CEH19194.1"/>
    <property type="molecule type" value="Genomic_DNA"/>
</dbReference>
<sequence>MDVIRAITGYLTRLLTSVGGMKVLLLDKSTTPIVSLISTHSTLLSHEVYLTDRLENKSRDRMKHLKCIALIRPDEDSVAHLIQELRMPKYQSYFLAFTSPLSKNVLQALADADSYHVVQEVQEFFADYHALTPSLFSLGLSCPPSRLFQADSTSSLSKWDAHALHSHCNGIAALLLSLKKKPVIRYERMSALAKTLGEELHFQMNTALPTLFEFRRTESAPLLLILDRRNDPVTPLLTQWTYQAMVHELLGITNGRVDLSGGSAANPGAVKGAKREENQEIVLTPSQDPFFSSNMYDNFGDLGASIKKYVLDYQSKTPNSSKIETVSDMKRFVEEYPEFRKLGGNVSKHVALLGELSKRVEKENLLEVSELEQSLASNESHAADLKNLNTLLASPQVHPSAKLRLAILYALRYQRYASNRIDEMVRMLLSAGVEESKAALVYAMLNIAGAEQRQDDLFSNENFFSRGKSALKGLKGVENVYTRHSPHLAETVENLVRGRLREQSYPYVGNAPPIGQQSIRPQEVIIFIVGGATYEEARSIALLNSQGTSGPGLGTRFLLGGTTRLKAHLRARLAQPAAAATL</sequence>
<dbReference type="Proteomes" id="UP000054845">
    <property type="component" value="Unassembled WGS sequence"/>
</dbReference>
<evidence type="ECO:0000256" key="1">
    <source>
        <dbReference type="ARBA" id="ARBA00009884"/>
    </source>
</evidence>
<evidence type="ECO:0000313" key="2">
    <source>
        <dbReference type="EMBL" id="CEH19194.1"/>
    </source>
</evidence>
<dbReference type="Gene3D" id="1.25.40.60">
    <property type="match status" value="1"/>
</dbReference>
<dbReference type="Gene3D" id="3.40.50.1910">
    <property type="match status" value="1"/>
</dbReference>
<dbReference type="InterPro" id="IPR001619">
    <property type="entry name" value="Sec1-like"/>
</dbReference>
<comment type="similarity">
    <text evidence="1">Belongs to the STXBP/unc-18/SEC1 family.</text>
</comment>
<evidence type="ECO:0000313" key="3">
    <source>
        <dbReference type="Proteomes" id="UP000054845"/>
    </source>
</evidence>
<reference evidence="3" key="1">
    <citation type="submission" date="2014-09" db="EMBL/GenBank/DDBJ databases">
        <authorList>
            <person name="Sharma Rahul"/>
            <person name="Thines Marco"/>
        </authorList>
    </citation>
    <scope>NUCLEOTIDE SEQUENCE [LARGE SCALE GENOMIC DNA]</scope>
</reference>
<dbReference type="Gene3D" id="3.90.830.10">
    <property type="entry name" value="Syntaxin Binding Protein 1, Chain A, domain 2"/>
    <property type="match status" value="1"/>
</dbReference>
<dbReference type="AlphaFoldDB" id="A0A0N7LBE9"/>
<dbReference type="SUPFAM" id="SSF56815">
    <property type="entry name" value="Sec1/munc18-like (SM) proteins"/>
    <property type="match status" value="1"/>
</dbReference>
<dbReference type="STRING" id="401625.A0A0N7LBE9"/>
<dbReference type="PIRSF" id="PIRSF005715">
    <property type="entry name" value="VPS45_Sec1"/>
    <property type="match status" value="1"/>
</dbReference>
<accession>A0A0N7LBE9</accession>
<dbReference type="Gene3D" id="3.40.50.2060">
    <property type="match status" value="1"/>
</dbReference>
<dbReference type="OrthoDB" id="10266265at2759"/>
<protein>
    <submittedName>
        <fullName evidence="2">Probable vacuolar protein sorting protein</fullName>
    </submittedName>
</protein>
<name>A0A0N7LBE9_9BASI</name>
<dbReference type="InterPro" id="IPR043127">
    <property type="entry name" value="Sec-1-like_dom3a"/>
</dbReference>
<dbReference type="GO" id="GO:0016192">
    <property type="term" value="P:vesicle-mediated transport"/>
    <property type="evidence" value="ECO:0007669"/>
    <property type="project" value="InterPro"/>
</dbReference>
<dbReference type="Pfam" id="PF00995">
    <property type="entry name" value="Sec1"/>
    <property type="match status" value="1"/>
</dbReference>
<dbReference type="InterPro" id="IPR043154">
    <property type="entry name" value="Sec-1-like_dom1"/>
</dbReference>
<dbReference type="InterPro" id="IPR036045">
    <property type="entry name" value="Sec1-like_sf"/>
</dbReference>
<proteinExistence type="inferred from homology"/>
<dbReference type="PANTHER" id="PTHR11679">
    <property type="entry name" value="VESICLE PROTEIN SORTING-ASSOCIATED"/>
    <property type="match status" value="1"/>
</dbReference>